<sequence>MASSSSSLPSPHIFVGENYHLWAMKIRIYLRAQSLWVIVKNESNPPPLQENLTIALK</sequence>
<dbReference type="Gramene" id="C.cajan_18961.t">
    <property type="protein sequence ID" value="C.cajan_18961.t.cds1"/>
    <property type="gene ID" value="C.cajan_18961"/>
</dbReference>
<evidence type="ECO:0000313" key="2">
    <source>
        <dbReference type="Proteomes" id="UP000075243"/>
    </source>
</evidence>
<proteinExistence type="predicted"/>
<gene>
    <name evidence="1" type="ORF">KK1_019513</name>
</gene>
<reference evidence="1 2" key="1">
    <citation type="journal article" date="2012" name="Nat. Biotechnol.">
        <title>Draft genome sequence of pigeonpea (Cajanus cajan), an orphan legume crop of resource-poor farmers.</title>
        <authorList>
            <person name="Varshney R.K."/>
            <person name="Chen W."/>
            <person name="Li Y."/>
            <person name="Bharti A.K."/>
            <person name="Saxena R.K."/>
            <person name="Schlueter J.A."/>
            <person name="Donoghue M.T."/>
            <person name="Azam S."/>
            <person name="Fan G."/>
            <person name="Whaley A.M."/>
            <person name="Farmer A.D."/>
            <person name="Sheridan J."/>
            <person name="Iwata A."/>
            <person name="Tuteja R."/>
            <person name="Penmetsa R.V."/>
            <person name="Wu W."/>
            <person name="Upadhyaya H.D."/>
            <person name="Yang S.P."/>
            <person name="Shah T."/>
            <person name="Saxena K.B."/>
            <person name="Michael T."/>
            <person name="McCombie W.R."/>
            <person name="Yang B."/>
            <person name="Zhang G."/>
            <person name="Yang H."/>
            <person name="Wang J."/>
            <person name="Spillane C."/>
            <person name="Cook D.R."/>
            <person name="May G.D."/>
            <person name="Xu X."/>
            <person name="Jackson S.A."/>
        </authorList>
    </citation>
    <scope>NUCLEOTIDE SEQUENCE [LARGE SCALE GENOMIC DNA]</scope>
    <source>
        <strain evidence="2">cv. Asha</strain>
    </source>
</reference>
<keyword evidence="2" id="KW-1185">Reference proteome</keyword>
<organism evidence="1 2">
    <name type="scientific">Cajanus cajan</name>
    <name type="common">Pigeon pea</name>
    <name type="synonym">Cajanus indicus</name>
    <dbReference type="NCBI Taxonomy" id="3821"/>
    <lineage>
        <taxon>Eukaryota</taxon>
        <taxon>Viridiplantae</taxon>
        <taxon>Streptophyta</taxon>
        <taxon>Embryophyta</taxon>
        <taxon>Tracheophyta</taxon>
        <taxon>Spermatophyta</taxon>
        <taxon>Magnoliopsida</taxon>
        <taxon>eudicotyledons</taxon>
        <taxon>Gunneridae</taxon>
        <taxon>Pentapetalae</taxon>
        <taxon>rosids</taxon>
        <taxon>fabids</taxon>
        <taxon>Fabales</taxon>
        <taxon>Fabaceae</taxon>
        <taxon>Papilionoideae</taxon>
        <taxon>50 kb inversion clade</taxon>
        <taxon>NPAAA clade</taxon>
        <taxon>indigoferoid/millettioid clade</taxon>
        <taxon>Phaseoleae</taxon>
        <taxon>Cajanus</taxon>
    </lineage>
</organism>
<evidence type="ECO:0000313" key="1">
    <source>
        <dbReference type="EMBL" id="KYP64900.1"/>
    </source>
</evidence>
<name>A0A151TCV9_CAJCA</name>
<dbReference type="AlphaFoldDB" id="A0A151TCV9"/>
<dbReference type="EMBL" id="CM003609">
    <property type="protein sequence ID" value="KYP64900.1"/>
    <property type="molecule type" value="Genomic_DNA"/>
</dbReference>
<accession>A0A151TCV9</accession>
<dbReference type="Proteomes" id="UP000075243">
    <property type="component" value="Chromosome 7"/>
</dbReference>
<evidence type="ECO:0008006" key="3">
    <source>
        <dbReference type="Google" id="ProtNLM"/>
    </source>
</evidence>
<protein>
    <recommendedName>
        <fullName evidence="3">DUF4219 domain-containing protein</fullName>
    </recommendedName>
</protein>